<feature type="region of interest" description="Disordered" evidence="1">
    <location>
        <begin position="394"/>
        <end position="437"/>
    </location>
</feature>
<dbReference type="Gene3D" id="3.90.176.10">
    <property type="entry name" value="Toxin ADP-ribosyltransferase, Chain A, domain 1"/>
    <property type="match status" value="1"/>
</dbReference>
<feature type="compositionally biased region" description="Pro residues" evidence="1">
    <location>
        <begin position="175"/>
        <end position="194"/>
    </location>
</feature>
<accession>A0ABS3V881</accession>
<evidence type="ECO:0008006" key="4">
    <source>
        <dbReference type="Google" id="ProtNLM"/>
    </source>
</evidence>
<feature type="compositionally biased region" description="Gly residues" evidence="1">
    <location>
        <begin position="223"/>
        <end position="235"/>
    </location>
</feature>
<dbReference type="EMBL" id="JAGFWR010000006">
    <property type="protein sequence ID" value="MBO4161811.1"/>
    <property type="molecule type" value="Genomic_DNA"/>
</dbReference>
<protein>
    <recommendedName>
        <fullName evidence="4">Basic proline-rich protein</fullName>
    </recommendedName>
</protein>
<feature type="region of interest" description="Disordered" evidence="1">
    <location>
        <begin position="130"/>
        <end position="154"/>
    </location>
</feature>
<dbReference type="Proteomes" id="UP000671399">
    <property type="component" value="Unassembled WGS sequence"/>
</dbReference>
<sequence length="862" mass="85569">MTDPPDPVHAAVVGAVLLVHAATEPYAALAGVAARLPADPDRTVVLCSAAVSARPDLFALLADLLPRQLGGSAAGFRLVPLGGYADPVAVPDLAAGLATDLGIDGAVPLDAPAVSTRGVPAARRWIVADGGSARPEHPPAAWCPPPAGSSRPVGGPEGWLVAPVGDGYTWLPAAWPPPAGPRRPGAPEPAPPAVPALSAEPTLPARSVGPVRSVADAGRPEPAGGGGPGAPGGQSAGDRGCPPGRPVPGGWSFLPDPVGPPTVGTPVGRDDVADPGRQAPVPLDVYLVEVALGAGGFQVDGRPVPPGVLAGHLAALRRTGRPVVLCGDAPYPATAGMLFGALADALGAPVVAGDARVEVTATGLLTTTGTFRRWRPRPAAGTARTVTDLGPVLPAPADLPAASPTPPVAPATSEPPDDASAMTGAAPATTGTAPAMTRAGPVVTAARRAGPAAVPSDGSGTARDTPGVLLVGVSASAVDPAAVPVDCVDRWQRIAAPRLDLLRVASPEVTGEGRPQAPQPTDAPPPGPESPTPGPTVPPVAAPDQPAPALGRPDIPVGTPDAVPGRPEPAPGPVAGGPGVPPAVVPGPRPAPPGPTRVPVTFRLDGSAPTAGDRTALRRILAGRYDSYTQVVTRTLAEEPGLRVAAVSAPDLPAGLVAVRAYCVGERETVNAVLRGDAVPADDAAVLARWVGYGLRRLPVVFGPVFRAAAVAPPGGYPPGTLLVEPAFLDVDPTSAPVPDAGVQFVIWSVGARRLGGLGTAGTGARTTSAGVHTGPRTEGTAVFPAGTCFQVLADEPVGDRELRQVFLRELPAGRPTPGGEQTLQRLRAVAGVGDVPGGGTPPLPVGVGVDGAGRLFVPPSG</sequence>
<organism evidence="2 3">
    <name type="scientific">Micromonospora antibiotica</name>
    <dbReference type="NCBI Taxonomy" id="2807623"/>
    <lineage>
        <taxon>Bacteria</taxon>
        <taxon>Bacillati</taxon>
        <taxon>Actinomycetota</taxon>
        <taxon>Actinomycetes</taxon>
        <taxon>Micromonosporales</taxon>
        <taxon>Micromonosporaceae</taxon>
        <taxon>Micromonospora</taxon>
    </lineage>
</organism>
<name>A0ABS3V881_9ACTN</name>
<dbReference type="RefSeq" id="WP_208567475.1">
    <property type="nucleotide sequence ID" value="NZ_JAGFWR010000006.1"/>
</dbReference>
<proteinExistence type="predicted"/>
<feature type="compositionally biased region" description="Pro residues" evidence="1">
    <location>
        <begin position="579"/>
        <end position="596"/>
    </location>
</feature>
<comment type="caution">
    <text evidence="2">The sequence shown here is derived from an EMBL/GenBank/DDBJ whole genome shotgun (WGS) entry which is preliminary data.</text>
</comment>
<evidence type="ECO:0000313" key="3">
    <source>
        <dbReference type="Proteomes" id="UP000671399"/>
    </source>
</evidence>
<feature type="region of interest" description="Disordered" evidence="1">
    <location>
        <begin position="175"/>
        <end position="266"/>
    </location>
</feature>
<evidence type="ECO:0000313" key="2">
    <source>
        <dbReference type="EMBL" id="MBO4161811.1"/>
    </source>
</evidence>
<evidence type="ECO:0000256" key="1">
    <source>
        <dbReference type="SAM" id="MobiDB-lite"/>
    </source>
</evidence>
<gene>
    <name evidence="2" type="ORF">JQN83_13475</name>
</gene>
<feature type="compositionally biased region" description="Low complexity" evidence="1">
    <location>
        <begin position="421"/>
        <end position="437"/>
    </location>
</feature>
<feature type="region of interest" description="Disordered" evidence="1">
    <location>
        <begin position="505"/>
        <end position="610"/>
    </location>
</feature>
<reference evidence="2 3" key="1">
    <citation type="submission" date="2021-03" db="EMBL/GenBank/DDBJ databases">
        <authorList>
            <person name="Lee D.-H."/>
        </authorList>
    </citation>
    <scope>NUCLEOTIDE SEQUENCE [LARGE SCALE GENOMIC DNA]</scope>
    <source>
        <strain evidence="2 3">MMS20-R2-23</strain>
    </source>
</reference>
<keyword evidence="3" id="KW-1185">Reference proteome</keyword>
<feature type="compositionally biased region" description="Pro residues" evidence="1">
    <location>
        <begin position="517"/>
        <end position="541"/>
    </location>
</feature>